<dbReference type="PANTHER" id="PTHR30461">
    <property type="entry name" value="DNA-INVERTASE FROM LAMBDOID PROPHAGE"/>
    <property type="match status" value="1"/>
</dbReference>
<dbReference type="InterPro" id="IPR050639">
    <property type="entry name" value="SSR_resolvase"/>
</dbReference>
<organism evidence="3 4">
    <name type="scientific">Hymenobacter elongatus</name>
    <dbReference type="NCBI Taxonomy" id="877208"/>
    <lineage>
        <taxon>Bacteria</taxon>
        <taxon>Pseudomonadati</taxon>
        <taxon>Bacteroidota</taxon>
        <taxon>Cytophagia</taxon>
        <taxon>Cytophagales</taxon>
        <taxon>Hymenobacteraceae</taxon>
        <taxon>Hymenobacter</taxon>
    </lineage>
</organism>
<dbReference type="Gene3D" id="1.10.10.60">
    <property type="entry name" value="Homeodomain-like"/>
    <property type="match status" value="1"/>
</dbReference>
<keyword evidence="4" id="KW-1185">Reference proteome</keyword>
<dbReference type="PANTHER" id="PTHR30461:SF26">
    <property type="entry name" value="RESOLVASE HOMOLOG YNEB"/>
    <property type="match status" value="1"/>
</dbReference>
<dbReference type="GO" id="GO:0003677">
    <property type="term" value="F:DNA binding"/>
    <property type="evidence" value="ECO:0007669"/>
    <property type="project" value="InterPro"/>
</dbReference>
<evidence type="ECO:0000313" key="3">
    <source>
        <dbReference type="EMBL" id="TGE19007.1"/>
    </source>
</evidence>
<feature type="domain" description="Resolvase/invertase-type recombinase catalytic" evidence="2">
    <location>
        <begin position="1"/>
        <end position="134"/>
    </location>
</feature>
<evidence type="ECO:0000256" key="1">
    <source>
        <dbReference type="ARBA" id="ARBA00009913"/>
    </source>
</evidence>
<evidence type="ECO:0000259" key="2">
    <source>
        <dbReference type="PROSITE" id="PS51736"/>
    </source>
</evidence>
<reference evidence="3 4" key="1">
    <citation type="submission" date="2019-04" db="EMBL/GenBank/DDBJ databases">
        <authorList>
            <person name="Feng G."/>
            <person name="Zhang J."/>
            <person name="Zhu H."/>
        </authorList>
    </citation>
    <scope>NUCLEOTIDE SEQUENCE [LARGE SCALE GENOMIC DNA]</scope>
    <source>
        <strain evidence="3 4">JCM 17223</strain>
    </source>
</reference>
<dbReference type="PROSITE" id="PS51736">
    <property type="entry name" value="RECOMBINASES_3"/>
    <property type="match status" value="1"/>
</dbReference>
<name>A0A4Z0PQ54_9BACT</name>
<dbReference type="InterPro" id="IPR009057">
    <property type="entry name" value="Homeodomain-like_sf"/>
</dbReference>
<protein>
    <submittedName>
        <fullName evidence="3">Recombinase family protein</fullName>
    </submittedName>
</protein>
<dbReference type="Pfam" id="PF00239">
    <property type="entry name" value="Resolvase"/>
    <property type="match status" value="1"/>
</dbReference>
<gene>
    <name evidence="3" type="ORF">E5J99_04420</name>
</gene>
<dbReference type="OrthoDB" id="9797501at2"/>
<dbReference type="InterPro" id="IPR006120">
    <property type="entry name" value="Resolvase_HTH_dom"/>
</dbReference>
<dbReference type="EMBL" id="SRLD01000005">
    <property type="protein sequence ID" value="TGE19007.1"/>
    <property type="molecule type" value="Genomic_DNA"/>
</dbReference>
<dbReference type="SUPFAM" id="SSF46689">
    <property type="entry name" value="Homeodomain-like"/>
    <property type="match status" value="1"/>
</dbReference>
<evidence type="ECO:0000313" key="4">
    <source>
        <dbReference type="Proteomes" id="UP000297739"/>
    </source>
</evidence>
<proteinExistence type="inferred from homology"/>
<accession>A0A4Z0PQ54</accession>
<dbReference type="SUPFAM" id="SSF53041">
    <property type="entry name" value="Resolvase-like"/>
    <property type="match status" value="1"/>
</dbReference>
<dbReference type="Pfam" id="PF02796">
    <property type="entry name" value="HTH_7"/>
    <property type="match status" value="1"/>
</dbReference>
<dbReference type="Gene3D" id="3.40.50.1390">
    <property type="entry name" value="Resolvase, N-terminal catalytic domain"/>
    <property type="match status" value="1"/>
</dbReference>
<dbReference type="InterPro" id="IPR036162">
    <property type="entry name" value="Resolvase-like_N_sf"/>
</dbReference>
<dbReference type="SMART" id="SM00857">
    <property type="entry name" value="Resolvase"/>
    <property type="match status" value="1"/>
</dbReference>
<dbReference type="InterPro" id="IPR006119">
    <property type="entry name" value="Resolv_N"/>
</dbReference>
<comment type="similarity">
    <text evidence="1">Belongs to the site-specific recombinase resolvase family.</text>
</comment>
<dbReference type="AlphaFoldDB" id="A0A4Z0PQ54"/>
<dbReference type="Proteomes" id="UP000297739">
    <property type="component" value="Unassembled WGS sequence"/>
</dbReference>
<sequence>MNFGYARVSAKDQNLDTQFEELKAAGVGRIFQEKIPRASTTRPELDKMLAMLRPGDTVTVSRFSRLGRNTAYIIRLIADFSQQDMRFVALDLGIDTNTPAGRMVLTVFAALAAFERESNGERPQAGIEHAKAQGKHMGRKPGVDDEKLKKVKTSLAAGLSMHQIAEVTGVSESTIKRCKRLITI</sequence>
<dbReference type="GO" id="GO:0000150">
    <property type="term" value="F:DNA strand exchange activity"/>
    <property type="evidence" value="ECO:0007669"/>
    <property type="project" value="InterPro"/>
</dbReference>
<dbReference type="CDD" id="cd03768">
    <property type="entry name" value="SR_ResInv"/>
    <property type="match status" value="1"/>
</dbReference>
<comment type="caution">
    <text evidence="3">The sequence shown here is derived from an EMBL/GenBank/DDBJ whole genome shotgun (WGS) entry which is preliminary data.</text>
</comment>